<protein>
    <recommendedName>
        <fullName evidence="4">Transmembrane protein</fullName>
    </recommendedName>
</protein>
<reference evidence="2" key="1">
    <citation type="submission" date="2019-09" db="EMBL/GenBank/DDBJ databases">
        <title>Draft genome information of white flower Hibiscus syriacus.</title>
        <authorList>
            <person name="Kim Y.-M."/>
        </authorList>
    </citation>
    <scope>NUCLEOTIDE SEQUENCE [LARGE SCALE GENOMIC DNA]</scope>
    <source>
        <strain evidence="2">YM2019G1</strain>
    </source>
</reference>
<proteinExistence type="predicted"/>
<feature type="transmembrane region" description="Helical" evidence="1">
    <location>
        <begin position="43"/>
        <end position="64"/>
    </location>
</feature>
<evidence type="ECO:0000313" key="3">
    <source>
        <dbReference type="Proteomes" id="UP000436088"/>
    </source>
</evidence>
<keyword evidence="1" id="KW-0812">Transmembrane</keyword>
<feature type="transmembrane region" description="Helical" evidence="1">
    <location>
        <begin position="79"/>
        <end position="100"/>
    </location>
</feature>
<gene>
    <name evidence="2" type="ORF">F3Y22_tig00111708pilonHSYRG00087</name>
</gene>
<dbReference type="AlphaFoldDB" id="A0A6A2XG23"/>
<name>A0A6A2XG23_HIBSY</name>
<accession>A0A6A2XG23</accession>
<sequence>MDILSSSFFGNAYGRVVEVNGFGPQVFVVVFRGARVLFSGGVFHFYVFCLVGVVVQWPVLWWVVSLRCLDSVLSPLLCWFLHCVFFVGSPAGGGAVNAIVVGDKMFHRIHEGSDADDGLESGGYQVEAS</sequence>
<keyword evidence="1" id="KW-1133">Transmembrane helix</keyword>
<dbReference type="Proteomes" id="UP000436088">
    <property type="component" value="Unassembled WGS sequence"/>
</dbReference>
<keyword evidence="3" id="KW-1185">Reference proteome</keyword>
<organism evidence="2 3">
    <name type="scientific">Hibiscus syriacus</name>
    <name type="common">Rose of Sharon</name>
    <dbReference type="NCBI Taxonomy" id="106335"/>
    <lineage>
        <taxon>Eukaryota</taxon>
        <taxon>Viridiplantae</taxon>
        <taxon>Streptophyta</taxon>
        <taxon>Embryophyta</taxon>
        <taxon>Tracheophyta</taxon>
        <taxon>Spermatophyta</taxon>
        <taxon>Magnoliopsida</taxon>
        <taxon>eudicotyledons</taxon>
        <taxon>Gunneridae</taxon>
        <taxon>Pentapetalae</taxon>
        <taxon>rosids</taxon>
        <taxon>malvids</taxon>
        <taxon>Malvales</taxon>
        <taxon>Malvaceae</taxon>
        <taxon>Malvoideae</taxon>
        <taxon>Hibiscus</taxon>
    </lineage>
</organism>
<evidence type="ECO:0000313" key="2">
    <source>
        <dbReference type="EMBL" id="KAE8674861.1"/>
    </source>
</evidence>
<evidence type="ECO:0008006" key="4">
    <source>
        <dbReference type="Google" id="ProtNLM"/>
    </source>
</evidence>
<evidence type="ECO:0000256" key="1">
    <source>
        <dbReference type="SAM" id="Phobius"/>
    </source>
</evidence>
<keyword evidence="1" id="KW-0472">Membrane</keyword>
<comment type="caution">
    <text evidence="2">The sequence shown here is derived from an EMBL/GenBank/DDBJ whole genome shotgun (WGS) entry which is preliminary data.</text>
</comment>
<dbReference type="EMBL" id="VEPZ02001408">
    <property type="protein sequence ID" value="KAE8674861.1"/>
    <property type="molecule type" value="Genomic_DNA"/>
</dbReference>